<accession>A0A225WB08</accession>
<dbReference type="Proteomes" id="UP000198211">
    <property type="component" value="Unassembled WGS sequence"/>
</dbReference>
<proteinExistence type="predicted"/>
<name>A0A225WB08_9STRA</name>
<dbReference type="AlphaFoldDB" id="A0A225WB08"/>
<keyword evidence="2" id="KW-1185">Reference proteome</keyword>
<reference evidence="2" key="1">
    <citation type="submission" date="2017-03" db="EMBL/GenBank/DDBJ databases">
        <title>Phytopthora megakarya and P. palmivora, two closely related causual agents of cacao black pod achieved similar genome size and gene model numbers by different mechanisms.</title>
        <authorList>
            <person name="Ali S."/>
            <person name="Shao J."/>
            <person name="Larry D.J."/>
            <person name="Kronmiller B."/>
            <person name="Shen D."/>
            <person name="Strem M.D."/>
            <person name="Melnick R.L."/>
            <person name="Guiltinan M.J."/>
            <person name="Tyler B.M."/>
            <person name="Meinhardt L.W."/>
            <person name="Bailey B.A."/>
        </authorList>
    </citation>
    <scope>NUCLEOTIDE SEQUENCE [LARGE SCALE GENOMIC DNA]</scope>
    <source>
        <strain evidence="2">zdho120</strain>
    </source>
</reference>
<evidence type="ECO:0000313" key="1">
    <source>
        <dbReference type="EMBL" id="OWZ14911.1"/>
    </source>
</evidence>
<organism evidence="1 2">
    <name type="scientific">Phytophthora megakarya</name>
    <dbReference type="NCBI Taxonomy" id="4795"/>
    <lineage>
        <taxon>Eukaryota</taxon>
        <taxon>Sar</taxon>
        <taxon>Stramenopiles</taxon>
        <taxon>Oomycota</taxon>
        <taxon>Peronosporomycetes</taxon>
        <taxon>Peronosporales</taxon>
        <taxon>Peronosporaceae</taxon>
        <taxon>Phytophthora</taxon>
    </lineage>
</organism>
<protein>
    <submittedName>
        <fullName evidence="1">Uncharacterized protein</fullName>
    </submittedName>
</protein>
<gene>
    <name evidence="1" type="ORF">PHMEG_00011525</name>
</gene>
<evidence type="ECO:0000313" key="2">
    <source>
        <dbReference type="Proteomes" id="UP000198211"/>
    </source>
</evidence>
<sequence>MSAVAWDKKLSSRNPRAQVLVRLLSWWETAYRLQFSASHVAGVDNVRNDAGSLLSANQSYATLFSSLTSGWTQDPATVDVQGLADIWRHISELTLLPTPRALKKWYVWCLRSGISTWLVSLPLAVQVQHISNFVLHGFQFGYGSDGPIRSDTILAVPLGVRHSLLRLDKISP</sequence>
<dbReference type="EMBL" id="NBNE01001233">
    <property type="protein sequence ID" value="OWZ14911.1"/>
    <property type="molecule type" value="Genomic_DNA"/>
</dbReference>
<comment type="caution">
    <text evidence="1">The sequence shown here is derived from an EMBL/GenBank/DDBJ whole genome shotgun (WGS) entry which is preliminary data.</text>
</comment>
<dbReference type="OrthoDB" id="101778at2759"/>